<organism evidence="1 2">
    <name type="scientific">Dreissena polymorpha</name>
    <name type="common">Zebra mussel</name>
    <name type="synonym">Mytilus polymorpha</name>
    <dbReference type="NCBI Taxonomy" id="45954"/>
    <lineage>
        <taxon>Eukaryota</taxon>
        <taxon>Metazoa</taxon>
        <taxon>Spiralia</taxon>
        <taxon>Lophotrochozoa</taxon>
        <taxon>Mollusca</taxon>
        <taxon>Bivalvia</taxon>
        <taxon>Autobranchia</taxon>
        <taxon>Heteroconchia</taxon>
        <taxon>Euheterodonta</taxon>
        <taxon>Imparidentia</taxon>
        <taxon>Neoheterodontei</taxon>
        <taxon>Myida</taxon>
        <taxon>Dreissenoidea</taxon>
        <taxon>Dreissenidae</taxon>
        <taxon>Dreissena</taxon>
    </lineage>
</organism>
<evidence type="ECO:0000313" key="2">
    <source>
        <dbReference type="Proteomes" id="UP000828390"/>
    </source>
</evidence>
<name>A0A9D4I7V6_DREPO</name>
<accession>A0A9D4I7V6</accession>
<gene>
    <name evidence="1" type="ORF">DPMN_184950</name>
</gene>
<sequence>MKLAYKNVKSLRRPLDKSSTETVILVATNILADSYNRDCLVKLPGEVFEFEALDEGEERSLASLTVQKTLWLKKNTKVMILQCLL</sequence>
<reference evidence="1" key="1">
    <citation type="journal article" date="2019" name="bioRxiv">
        <title>The Genome of the Zebra Mussel, Dreissena polymorpha: A Resource for Invasive Species Research.</title>
        <authorList>
            <person name="McCartney M.A."/>
            <person name="Auch B."/>
            <person name="Kono T."/>
            <person name="Mallez S."/>
            <person name="Zhang Y."/>
            <person name="Obille A."/>
            <person name="Becker A."/>
            <person name="Abrahante J.E."/>
            <person name="Garbe J."/>
            <person name="Badalamenti J.P."/>
            <person name="Herman A."/>
            <person name="Mangelson H."/>
            <person name="Liachko I."/>
            <person name="Sullivan S."/>
            <person name="Sone E.D."/>
            <person name="Koren S."/>
            <person name="Silverstein K.A.T."/>
            <person name="Beckman K.B."/>
            <person name="Gohl D.M."/>
        </authorList>
    </citation>
    <scope>NUCLEOTIDE SEQUENCE</scope>
    <source>
        <strain evidence="1">Duluth1</strain>
        <tissue evidence="1">Whole animal</tissue>
    </source>
</reference>
<dbReference type="EMBL" id="JAIWYP010000010">
    <property type="protein sequence ID" value="KAH3750428.1"/>
    <property type="molecule type" value="Genomic_DNA"/>
</dbReference>
<proteinExistence type="predicted"/>
<protein>
    <submittedName>
        <fullName evidence="1">Uncharacterized protein</fullName>
    </submittedName>
</protein>
<reference evidence="1" key="2">
    <citation type="submission" date="2020-11" db="EMBL/GenBank/DDBJ databases">
        <authorList>
            <person name="McCartney M.A."/>
            <person name="Auch B."/>
            <person name="Kono T."/>
            <person name="Mallez S."/>
            <person name="Becker A."/>
            <person name="Gohl D.M."/>
            <person name="Silverstein K.A.T."/>
            <person name="Koren S."/>
            <person name="Bechman K.B."/>
            <person name="Herman A."/>
            <person name="Abrahante J.E."/>
            <person name="Garbe J."/>
        </authorList>
    </citation>
    <scope>NUCLEOTIDE SEQUENCE</scope>
    <source>
        <strain evidence="1">Duluth1</strain>
        <tissue evidence="1">Whole animal</tissue>
    </source>
</reference>
<evidence type="ECO:0000313" key="1">
    <source>
        <dbReference type="EMBL" id="KAH3750428.1"/>
    </source>
</evidence>
<comment type="caution">
    <text evidence="1">The sequence shown here is derived from an EMBL/GenBank/DDBJ whole genome shotgun (WGS) entry which is preliminary data.</text>
</comment>
<keyword evidence="2" id="KW-1185">Reference proteome</keyword>
<dbReference type="Proteomes" id="UP000828390">
    <property type="component" value="Unassembled WGS sequence"/>
</dbReference>
<dbReference type="AlphaFoldDB" id="A0A9D4I7V6"/>